<comment type="similarity">
    <text evidence="1">Belongs to the aldo/keto reductase family.</text>
</comment>
<evidence type="ECO:0000256" key="7">
    <source>
        <dbReference type="SAM" id="SignalP"/>
    </source>
</evidence>
<dbReference type="KEGG" id="sre:PTSG_03640"/>
<evidence type="ECO:0000256" key="1">
    <source>
        <dbReference type="ARBA" id="ARBA00007905"/>
    </source>
</evidence>
<dbReference type="CDD" id="cd19071">
    <property type="entry name" value="AKR_AKR1-5-like"/>
    <property type="match status" value="1"/>
</dbReference>
<keyword evidence="3" id="KW-0560">Oxidoreductase</keyword>
<dbReference type="InParanoid" id="F2U663"/>
<feature type="site" description="Lowers pKa of active site Tyr" evidence="6">
    <location>
        <position position="104"/>
    </location>
</feature>
<evidence type="ECO:0000259" key="8">
    <source>
        <dbReference type="Pfam" id="PF00248"/>
    </source>
</evidence>
<feature type="binding site" evidence="5">
    <location>
        <position position="138"/>
    </location>
    <ligand>
        <name>substrate</name>
    </ligand>
</feature>
<reference evidence="9" key="1">
    <citation type="submission" date="2009-08" db="EMBL/GenBank/DDBJ databases">
        <title>Annotation of Salpingoeca rosetta.</title>
        <authorList>
            <consortium name="The Broad Institute Genome Sequencing Platform"/>
            <person name="Russ C."/>
            <person name="Cuomo C."/>
            <person name="Burger G."/>
            <person name="Gray M.W."/>
            <person name="Holland P.W.H."/>
            <person name="King N."/>
            <person name="Lang F.B.F."/>
            <person name="Roger A.J."/>
            <person name="Ruiz-Trillo I."/>
            <person name="Young S.K."/>
            <person name="Zeng Q."/>
            <person name="Gargeya S."/>
            <person name="Alvarado L."/>
            <person name="Berlin A."/>
            <person name="Chapman S.B."/>
            <person name="Chen Z."/>
            <person name="Freedman E."/>
            <person name="Gellesch M."/>
            <person name="Goldberg J."/>
            <person name="Griggs A."/>
            <person name="Gujja S."/>
            <person name="Heilman E."/>
            <person name="Heiman D."/>
            <person name="Howarth C."/>
            <person name="Mehta T."/>
            <person name="Neiman D."/>
            <person name="Pearson M."/>
            <person name="Roberts A."/>
            <person name="Saif S."/>
            <person name="Shea T."/>
            <person name="Shenoy N."/>
            <person name="Sisk P."/>
            <person name="Stolte C."/>
            <person name="Sykes S."/>
            <person name="White J."/>
            <person name="Yandava C."/>
            <person name="Haas B."/>
            <person name="Nusbaum C."/>
            <person name="Birren B."/>
        </authorList>
    </citation>
    <scope>NUCLEOTIDE SEQUENCE [LARGE SCALE GENOMIC DNA]</scope>
    <source>
        <strain evidence="9">ATCC 50818</strain>
    </source>
</reference>
<dbReference type="OMA" id="IPEDMFV"/>
<dbReference type="PANTHER" id="PTHR43827">
    <property type="entry name" value="2,5-DIKETO-D-GLUCONIC ACID REDUCTASE"/>
    <property type="match status" value="1"/>
</dbReference>
<dbReference type="SUPFAM" id="SSF51430">
    <property type="entry name" value="NAD(P)-linked oxidoreductase"/>
    <property type="match status" value="1"/>
</dbReference>
<dbReference type="OrthoDB" id="416253at2759"/>
<feature type="domain" description="NADP-dependent oxidoreductase" evidence="8">
    <location>
        <begin position="42"/>
        <end position="311"/>
    </location>
</feature>
<feature type="active site" description="Proton donor" evidence="4">
    <location>
        <position position="79"/>
    </location>
</feature>
<evidence type="ECO:0000256" key="2">
    <source>
        <dbReference type="ARBA" id="ARBA00022857"/>
    </source>
</evidence>
<name>F2U663_SALR5</name>
<evidence type="ECO:0000256" key="6">
    <source>
        <dbReference type="PIRSR" id="PIRSR000097-3"/>
    </source>
</evidence>
<proteinExistence type="inferred from homology"/>
<evidence type="ECO:0000256" key="5">
    <source>
        <dbReference type="PIRSR" id="PIRSR000097-2"/>
    </source>
</evidence>
<dbReference type="InterPro" id="IPR020471">
    <property type="entry name" value="AKR"/>
</dbReference>
<dbReference type="EMBL" id="GL832962">
    <property type="protein sequence ID" value="EGD83004.1"/>
    <property type="molecule type" value="Genomic_DNA"/>
</dbReference>
<dbReference type="GeneID" id="16075950"/>
<dbReference type="InterPro" id="IPR023210">
    <property type="entry name" value="NADP_OxRdtase_dom"/>
</dbReference>
<evidence type="ECO:0000256" key="4">
    <source>
        <dbReference type="PIRSR" id="PIRSR000097-1"/>
    </source>
</evidence>
<dbReference type="Proteomes" id="UP000007799">
    <property type="component" value="Unassembled WGS sequence"/>
</dbReference>
<organism evidence="10">
    <name type="scientific">Salpingoeca rosetta (strain ATCC 50818 / BSB-021)</name>
    <dbReference type="NCBI Taxonomy" id="946362"/>
    <lineage>
        <taxon>Eukaryota</taxon>
        <taxon>Choanoflagellata</taxon>
        <taxon>Craspedida</taxon>
        <taxon>Salpingoecidae</taxon>
        <taxon>Salpingoeca</taxon>
    </lineage>
</organism>
<evidence type="ECO:0000256" key="3">
    <source>
        <dbReference type="ARBA" id="ARBA00023002"/>
    </source>
</evidence>
<dbReference type="PROSITE" id="PS00062">
    <property type="entry name" value="ALDOKETO_REDUCTASE_2"/>
    <property type="match status" value="1"/>
</dbReference>
<dbReference type="PRINTS" id="PR00069">
    <property type="entry name" value="ALDKETRDTASE"/>
</dbReference>
<feature type="chain" id="PRO_5003287158" description="NADP-dependent oxidoreductase domain-containing protein" evidence="7">
    <location>
        <begin position="22"/>
        <end position="328"/>
    </location>
</feature>
<dbReference type="STRING" id="946362.F2U663"/>
<accession>F2U663</accession>
<sequence length="328" mass="36254">MLLLFGFVVAVVAGAIIPSSASVPSVPLYNAARHGVMMPVTGLGTGSYGSYYHNETEVEDAVYHWLKAGGRRIDASLSYNDQVPVGRGIKRSGIPREEIFITSKVGPTLPLGYKDTMSQFEQILQTLDTTYVDLLLIHWPGPSENSTDPACAGVTPKLCRQSTWKALEAIYTSGGARAIGVSNFEVRHLDDITSMHGLLPAVNQVEYHPFWHEEKLVEHCHRLNITFNGYSPLGTPDVSPSRCGWNLLADETLNTIAKKHDVDVSQVILRWEHQKGILVNPRTKNTTHMHYNLNFFHFSLSDSEMDAIAALKAPTNRPKITPDPAKIP</sequence>
<gene>
    <name evidence="9" type="ORF">PTSG_03640</name>
</gene>
<dbReference type="Gene3D" id="3.20.20.100">
    <property type="entry name" value="NADP-dependent oxidoreductase domain"/>
    <property type="match status" value="1"/>
</dbReference>
<dbReference type="RefSeq" id="XP_004995368.1">
    <property type="nucleotide sequence ID" value="XM_004995311.1"/>
</dbReference>
<dbReference type="Pfam" id="PF00248">
    <property type="entry name" value="Aldo_ket_red"/>
    <property type="match status" value="1"/>
</dbReference>
<keyword evidence="7" id="KW-0732">Signal</keyword>
<keyword evidence="2" id="KW-0521">NADP</keyword>
<dbReference type="GO" id="GO:0016616">
    <property type="term" value="F:oxidoreductase activity, acting on the CH-OH group of donors, NAD or NADP as acceptor"/>
    <property type="evidence" value="ECO:0007669"/>
    <property type="project" value="UniProtKB-ARBA"/>
</dbReference>
<protein>
    <recommendedName>
        <fullName evidence="8">NADP-dependent oxidoreductase domain-containing protein</fullName>
    </recommendedName>
</protein>
<dbReference type="PIRSF" id="PIRSF000097">
    <property type="entry name" value="AKR"/>
    <property type="match status" value="1"/>
</dbReference>
<evidence type="ECO:0000313" key="10">
    <source>
        <dbReference type="Proteomes" id="UP000007799"/>
    </source>
</evidence>
<dbReference type="AlphaFoldDB" id="F2U663"/>
<keyword evidence="10" id="KW-1185">Reference proteome</keyword>
<dbReference type="eggNOG" id="KOG1577">
    <property type="taxonomic scope" value="Eukaryota"/>
</dbReference>
<evidence type="ECO:0000313" key="9">
    <source>
        <dbReference type="EMBL" id="EGD83004.1"/>
    </source>
</evidence>
<dbReference type="InterPro" id="IPR018170">
    <property type="entry name" value="Aldo/ket_reductase_CS"/>
</dbReference>
<dbReference type="InterPro" id="IPR036812">
    <property type="entry name" value="NAD(P)_OxRdtase_dom_sf"/>
</dbReference>
<feature type="signal peptide" evidence="7">
    <location>
        <begin position="1"/>
        <end position="21"/>
    </location>
</feature>
<dbReference type="PANTHER" id="PTHR43827:SF3">
    <property type="entry name" value="NADP-DEPENDENT OXIDOREDUCTASE DOMAIN-CONTAINING PROTEIN"/>
    <property type="match status" value="1"/>
</dbReference>